<evidence type="ECO:0000313" key="15">
    <source>
        <dbReference type="Proteomes" id="UP000655588"/>
    </source>
</evidence>
<evidence type="ECO:0000256" key="6">
    <source>
        <dbReference type="ARBA" id="ARBA00022777"/>
    </source>
</evidence>
<dbReference type="GO" id="GO:0005730">
    <property type="term" value="C:nucleolus"/>
    <property type="evidence" value="ECO:0007669"/>
    <property type="project" value="UniProtKB-SubCell"/>
</dbReference>
<sequence length="899" mass="100382">MSSLNGSRNVVENSPLPEDSLNTKQLLLQCNLKRRKKKPADVNGAEHSMDLSFQSDGSAEAQLTKDTNKKHHTDVSKQKTIGSPVIIEALSEDLSSLSIPELFKQQGQLRRMKDTHSIPELFKQQGQLARMKNNVFNSSHLHISNLKSDTSVIVAESLNSNSSCSQRNDTNVVSPSKNNRELPKDKKQLQSNDCDTLTSPGKHLALVGEAKKSDICEIEGNSSSIVGEAKKSDVCEIEGNSGSVVNNIQDNAFKMEASSYKETLLSIGEAKKSDVCEIEGNSGSIVGEAKKFDVCEIEGNSGSVVNNIQDNTFKMEASSYKETLLTNQQSIRFYCLQTKVAVVMSKDARFCFTGKLIVQVIYGAIEVYGYVITTQKNPIEIYSPRGYSNVSIKASEKFSQNVESDIWVFLSKEGIDQNQENKLVDEVKQIKPGMTIVLLSNLENKLTRFLHVFYPFKLFPEIKSVPYHSWIDTRRAERMLQSNLYVDNQACKEIIVDPRVAQEVADKILTRWNANEWSCTLIAGGKSVGKSTTMRYLINSLLPVSKMVVLFDVDPGQTECTPAGCISYSLIEQPLMGPNFTHLKTPAFQVYIGDVNVARCITRYIDGIKMLVDKLSSCPVLSRLPIVINTMGFPQGLGWDIILFTIKLIRPSFVVQIISEKPKNNYIEYLSKQVVNRQQVSWPTWSTNVTKSNLPCDHELFVVRSHAESKNAPGYETWNMEPYQQRELVMISYLSEIVQNSADSSTRYDSVSLSINKAVPYVTPFASLCISIPQVSVSPSHVLNVVNGNIVALCGIDVNNNELRADQTMAGPRILNRSPLCACYGFGIIRGVDMERQQIFINTPLPVSTMRYVNCLMGCIPVPVTLLQTNQFKNVPYTGGNDVSPMSREHRRGYFRMRY</sequence>
<dbReference type="EMBL" id="WNWW01000333">
    <property type="protein sequence ID" value="KAF3426223.1"/>
    <property type="molecule type" value="Genomic_DNA"/>
</dbReference>
<dbReference type="OrthoDB" id="2405412at2759"/>
<name>A0A833WAS5_9HYME</name>
<feature type="region of interest" description="Disordered" evidence="10">
    <location>
        <begin position="159"/>
        <end position="191"/>
    </location>
</feature>
<keyword evidence="8" id="KW-0539">Nucleus</keyword>
<feature type="compositionally biased region" description="Basic and acidic residues" evidence="10">
    <location>
        <begin position="178"/>
        <end position="188"/>
    </location>
</feature>
<dbReference type="Proteomes" id="UP000655588">
    <property type="component" value="Unassembled WGS sequence"/>
</dbReference>
<dbReference type="PANTHER" id="PTHR12755">
    <property type="entry name" value="CLEAVAGE/POLYADENYLATION FACTOR IA SUBUNIT CLP1P"/>
    <property type="match status" value="1"/>
</dbReference>
<dbReference type="GO" id="GO:0005524">
    <property type="term" value="F:ATP binding"/>
    <property type="evidence" value="ECO:0007669"/>
    <property type="project" value="UniProtKB-KW"/>
</dbReference>
<dbReference type="InterPro" id="IPR027417">
    <property type="entry name" value="P-loop_NTPase"/>
</dbReference>
<evidence type="ECO:0000259" key="13">
    <source>
        <dbReference type="Pfam" id="PF25467"/>
    </source>
</evidence>
<evidence type="ECO:0000259" key="11">
    <source>
        <dbReference type="Pfam" id="PF16575"/>
    </source>
</evidence>
<dbReference type="Pfam" id="PF24419">
    <property type="entry name" value="Cupin_NOL9"/>
    <property type="match status" value="1"/>
</dbReference>
<reference evidence="14" key="1">
    <citation type="submission" date="2019-11" db="EMBL/GenBank/DDBJ databases">
        <title>The nuclear and mitochondrial genomes of Frieseomelitta varia - a highly eusocial stingless bee (Meliponini) with a permanently sterile worker caste.</title>
        <authorList>
            <person name="Freitas F.C.P."/>
            <person name="Lourenco A.P."/>
            <person name="Nunes F.M.F."/>
            <person name="Paschoal A.R."/>
            <person name="Abreu F.C.P."/>
            <person name="Barbin F.O."/>
            <person name="Bataglia L."/>
            <person name="Cardoso-Junior C.A.M."/>
            <person name="Cervoni M.S."/>
            <person name="Silva S.R."/>
            <person name="Dalarmi F."/>
            <person name="Del Lama M.A."/>
            <person name="Depintor T.S."/>
            <person name="Ferreira K.M."/>
            <person name="Goria P.S."/>
            <person name="Jaskot M.C."/>
            <person name="Lago D.C."/>
            <person name="Luna-Lucena D."/>
            <person name="Moda L.M."/>
            <person name="Nascimento L."/>
            <person name="Pedrino M."/>
            <person name="Rabico F.O."/>
            <person name="Sanches F.C."/>
            <person name="Santos D.E."/>
            <person name="Santos C.G."/>
            <person name="Vieira J."/>
            <person name="Lopes T.F."/>
            <person name="Barchuk A.R."/>
            <person name="Hartfelder K."/>
            <person name="Simoes Z.L.P."/>
            <person name="Bitondi M.M.G."/>
            <person name="Pinheiro D.G."/>
        </authorList>
    </citation>
    <scope>NUCLEOTIDE SEQUENCE</scope>
    <source>
        <strain evidence="14">USP_RPSP 00005682</strain>
        <tissue evidence="14">Whole individual</tissue>
    </source>
</reference>
<evidence type="ECO:0000256" key="4">
    <source>
        <dbReference type="ARBA" id="ARBA00022679"/>
    </source>
</evidence>
<comment type="subcellular location">
    <subcellularLocation>
        <location evidence="1">Nucleus</location>
        <location evidence="1">Nucleolus</location>
    </subcellularLocation>
</comment>
<protein>
    <recommendedName>
        <fullName evidence="9">Polynucleotide 5'-hydroxyl-kinase NOL9</fullName>
    </recommendedName>
</protein>
<gene>
    <name evidence="14" type="ORF">E2986_05829</name>
</gene>
<accession>A0A833WAS5</accession>
<dbReference type="InterPro" id="IPR045116">
    <property type="entry name" value="Clp1/Grc3"/>
</dbReference>
<feature type="region of interest" description="Disordered" evidence="10">
    <location>
        <begin position="35"/>
        <end position="59"/>
    </location>
</feature>
<feature type="compositionally biased region" description="Polar residues" evidence="10">
    <location>
        <begin position="159"/>
        <end position="177"/>
    </location>
</feature>
<proteinExistence type="inferred from homology"/>
<evidence type="ECO:0000259" key="12">
    <source>
        <dbReference type="Pfam" id="PF24419"/>
    </source>
</evidence>
<dbReference type="Pfam" id="PF16575">
    <property type="entry name" value="CLP1_P"/>
    <property type="match status" value="1"/>
</dbReference>
<dbReference type="Gene3D" id="3.40.50.300">
    <property type="entry name" value="P-loop containing nucleotide triphosphate hydrolases"/>
    <property type="match status" value="1"/>
</dbReference>
<keyword evidence="4" id="KW-0808">Transferase</keyword>
<evidence type="ECO:0000256" key="1">
    <source>
        <dbReference type="ARBA" id="ARBA00004604"/>
    </source>
</evidence>
<feature type="domain" description="Clp1 P-loop" evidence="11">
    <location>
        <begin position="524"/>
        <end position="673"/>
    </location>
</feature>
<feature type="domain" description="NOL9 N-terminal" evidence="12">
    <location>
        <begin position="329"/>
        <end position="485"/>
    </location>
</feature>
<evidence type="ECO:0000256" key="9">
    <source>
        <dbReference type="ARBA" id="ARBA00071212"/>
    </source>
</evidence>
<comment type="caution">
    <text evidence="14">The sequence shown here is derived from an EMBL/GenBank/DDBJ whole genome shotgun (WGS) entry which is preliminary data.</text>
</comment>
<dbReference type="PANTHER" id="PTHR12755:SF3">
    <property type="entry name" value="POLYNUCLEOTIDE 5'-HYDROXYL-KINASE NOL9"/>
    <property type="match status" value="1"/>
</dbReference>
<evidence type="ECO:0000256" key="8">
    <source>
        <dbReference type="ARBA" id="ARBA00023242"/>
    </source>
</evidence>
<keyword evidence="15" id="KW-1185">Reference proteome</keyword>
<keyword evidence="3" id="KW-0698">rRNA processing</keyword>
<dbReference type="GO" id="GO:0000448">
    <property type="term" value="P:cleavage in ITS2 between 5.8S rRNA and LSU-rRNA of tricistronic rRNA transcript (SSU-rRNA, 5.8S rRNA, LSU-rRNA)"/>
    <property type="evidence" value="ECO:0007669"/>
    <property type="project" value="TreeGrafter"/>
</dbReference>
<keyword evidence="5" id="KW-0547">Nucleotide-binding</keyword>
<comment type="similarity">
    <text evidence="2">Belongs to the Clp1 family. NOL9/GRC3 subfamily.</text>
</comment>
<evidence type="ECO:0000256" key="7">
    <source>
        <dbReference type="ARBA" id="ARBA00022840"/>
    </source>
</evidence>
<dbReference type="AlphaFoldDB" id="A0A833WAS5"/>
<feature type="domain" description="NOL9 C-terminal" evidence="13">
    <location>
        <begin position="759"/>
        <end position="859"/>
    </location>
</feature>
<evidence type="ECO:0000256" key="10">
    <source>
        <dbReference type="SAM" id="MobiDB-lite"/>
    </source>
</evidence>
<dbReference type="InterPro" id="IPR057570">
    <property type="entry name" value="NOL9_C"/>
</dbReference>
<evidence type="ECO:0000256" key="3">
    <source>
        <dbReference type="ARBA" id="ARBA00022552"/>
    </source>
</evidence>
<organism evidence="14 15">
    <name type="scientific">Frieseomelitta varia</name>
    <dbReference type="NCBI Taxonomy" id="561572"/>
    <lineage>
        <taxon>Eukaryota</taxon>
        <taxon>Metazoa</taxon>
        <taxon>Ecdysozoa</taxon>
        <taxon>Arthropoda</taxon>
        <taxon>Hexapoda</taxon>
        <taxon>Insecta</taxon>
        <taxon>Pterygota</taxon>
        <taxon>Neoptera</taxon>
        <taxon>Endopterygota</taxon>
        <taxon>Hymenoptera</taxon>
        <taxon>Apocrita</taxon>
        <taxon>Aculeata</taxon>
        <taxon>Apoidea</taxon>
        <taxon>Anthophila</taxon>
        <taxon>Apidae</taxon>
        <taxon>Frieseomelitta</taxon>
    </lineage>
</organism>
<evidence type="ECO:0000313" key="14">
    <source>
        <dbReference type="EMBL" id="KAF3426223.1"/>
    </source>
</evidence>
<dbReference type="Pfam" id="PF25467">
    <property type="entry name" value="NOL9_C"/>
    <property type="match status" value="1"/>
</dbReference>
<keyword evidence="7" id="KW-0067">ATP-binding</keyword>
<evidence type="ECO:0000256" key="5">
    <source>
        <dbReference type="ARBA" id="ARBA00022741"/>
    </source>
</evidence>
<dbReference type="GO" id="GO:0051731">
    <property type="term" value="F:polynucleotide 5'-hydroxyl-kinase activity"/>
    <property type="evidence" value="ECO:0007669"/>
    <property type="project" value="InterPro"/>
</dbReference>
<keyword evidence="6" id="KW-0418">Kinase</keyword>
<dbReference type="InterPro" id="IPR032319">
    <property type="entry name" value="CLP1_P"/>
</dbReference>
<evidence type="ECO:0000256" key="2">
    <source>
        <dbReference type="ARBA" id="ARBA00011003"/>
    </source>
</evidence>
<dbReference type="InterPro" id="IPR057573">
    <property type="entry name" value="NOL9_N"/>
</dbReference>